<evidence type="ECO:0000259" key="9">
    <source>
        <dbReference type="PROSITE" id="PS50110"/>
    </source>
</evidence>
<accession>A0A1Y2K1X2</accession>
<dbReference type="SMART" id="SM00448">
    <property type="entry name" value="REC"/>
    <property type="match status" value="1"/>
</dbReference>
<evidence type="ECO:0000256" key="7">
    <source>
        <dbReference type="PROSITE-ProRule" id="PRU00169"/>
    </source>
</evidence>
<dbReference type="InterPro" id="IPR001789">
    <property type="entry name" value="Sig_transdc_resp-reg_receiver"/>
</dbReference>
<dbReference type="CDD" id="cd17546">
    <property type="entry name" value="REC_hyHK_CKI1_RcsC-like"/>
    <property type="match status" value="1"/>
</dbReference>
<proteinExistence type="predicted"/>
<dbReference type="SMART" id="SM00388">
    <property type="entry name" value="HisKA"/>
    <property type="match status" value="1"/>
</dbReference>
<dbReference type="PRINTS" id="PR00344">
    <property type="entry name" value="BCTRLSENSOR"/>
</dbReference>
<dbReference type="PROSITE" id="PS50109">
    <property type="entry name" value="HIS_KIN"/>
    <property type="match status" value="1"/>
</dbReference>
<dbReference type="InterPro" id="IPR005467">
    <property type="entry name" value="His_kinase_dom"/>
</dbReference>
<protein>
    <recommendedName>
        <fullName evidence="2">histidine kinase</fullName>
        <ecNumber evidence="2">2.7.13.3</ecNumber>
    </recommendedName>
</protein>
<comment type="catalytic activity">
    <reaction evidence="1">
        <text>ATP + protein L-histidine = ADP + protein N-phospho-L-histidine.</text>
        <dbReference type="EC" id="2.7.13.3"/>
    </reaction>
</comment>
<dbReference type="PANTHER" id="PTHR43047:SF64">
    <property type="entry name" value="HISTIDINE KINASE CONTAINING CHEY-HOMOLOGOUS RECEIVER DOMAIN AND PAS DOMAIN-RELATED"/>
    <property type="match status" value="1"/>
</dbReference>
<evidence type="ECO:0000256" key="1">
    <source>
        <dbReference type="ARBA" id="ARBA00000085"/>
    </source>
</evidence>
<dbReference type="STRING" id="1434232.MAIT1_02082"/>
<dbReference type="RefSeq" id="WP_158089543.1">
    <property type="nucleotide sequence ID" value="NZ_LVJN01000020.1"/>
</dbReference>
<dbReference type="EMBL" id="LVJN01000020">
    <property type="protein sequence ID" value="OSM02008.1"/>
    <property type="molecule type" value="Genomic_DNA"/>
</dbReference>
<organism evidence="10 11">
    <name type="scientific">Magnetofaba australis IT-1</name>
    <dbReference type="NCBI Taxonomy" id="1434232"/>
    <lineage>
        <taxon>Bacteria</taxon>
        <taxon>Pseudomonadati</taxon>
        <taxon>Pseudomonadota</taxon>
        <taxon>Magnetococcia</taxon>
        <taxon>Magnetococcales</taxon>
        <taxon>Magnetococcaceae</taxon>
        <taxon>Magnetofaba</taxon>
    </lineage>
</organism>
<evidence type="ECO:0000256" key="4">
    <source>
        <dbReference type="ARBA" id="ARBA00022679"/>
    </source>
</evidence>
<keyword evidence="5 10" id="KW-0418">Kinase</keyword>
<dbReference type="Gene3D" id="3.40.50.2300">
    <property type="match status" value="1"/>
</dbReference>
<keyword evidence="4" id="KW-0808">Transferase</keyword>
<evidence type="ECO:0000259" key="8">
    <source>
        <dbReference type="PROSITE" id="PS50109"/>
    </source>
</evidence>
<dbReference type="PROSITE" id="PS50110">
    <property type="entry name" value="RESPONSE_REGULATORY"/>
    <property type="match status" value="1"/>
</dbReference>
<dbReference type="InterPro" id="IPR021796">
    <property type="entry name" value="Tll0287-like_dom"/>
</dbReference>
<dbReference type="InterPro" id="IPR003661">
    <property type="entry name" value="HisK_dim/P_dom"/>
</dbReference>
<evidence type="ECO:0000313" key="10">
    <source>
        <dbReference type="EMBL" id="OSM02008.1"/>
    </source>
</evidence>
<dbReference type="SUPFAM" id="SSF52172">
    <property type="entry name" value="CheY-like"/>
    <property type="match status" value="1"/>
</dbReference>
<dbReference type="Gene3D" id="3.30.565.10">
    <property type="entry name" value="Histidine kinase-like ATPase, C-terminal domain"/>
    <property type="match status" value="1"/>
</dbReference>
<dbReference type="Gene3D" id="3.30.450.290">
    <property type="match status" value="1"/>
</dbReference>
<keyword evidence="3 7" id="KW-0597">Phosphoprotein</keyword>
<feature type="modified residue" description="4-aspartylphosphate" evidence="7">
    <location>
        <position position="571"/>
    </location>
</feature>
<evidence type="ECO:0000256" key="6">
    <source>
        <dbReference type="ARBA" id="ARBA00023012"/>
    </source>
</evidence>
<feature type="domain" description="Response regulatory" evidence="9">
    <location>
        <begin position="522"/>
        <end position="641"/>
    </location>
</feature>
<keyword evidence="6" id="KW-0902">Two-component regulatory system</keyword>
<dbReference type="PANTHER" id="PTHR43047">
    <property type="entry name" value="TWO-COMPONENT HISTIDINE PROTEIN KINASE"/>
    <property type="match status" value="1"/>
</dbReference>
<dbReference type="OrthoDB" id="7340865at2"/>
<dbReference type="SUPFAM" id="SSF47384">
    <property type="entry name" value="Homodimeric domain of signal transducing histidine kinase"/>
    <property type="match status" value="1"/>
</dbReference>
<dbReference type="Pfam" id="PF11845">
    <property type="entry name" value="Tll0287-like"/>
    <property type="match status" value="1"/>
</dbReference>
<keyword evidence="11" id="KW-1185">Reference proteome</keyword>
<evidence type="ECO:0000313" key="11">
    <source>
        <dbReference type="Proteomes" id="UP000194003"/>
    </source>
</evidence>
<feature type="domain" description="Histidine kinase" evidence="8">
    <location>
        <begin position="279"/>
        <end position="496"/>
    </location>
</feature>
<dbReference type="SUPFAM" id="SSF55874">
    <property type="entry name" value="ATPase domain of HSP90 chaperone/DNA topoisomerase II/histidine kinase"/>
    <property type="match status" value="1"/>
</dbReference>
<dbReference type="CDD" id="cd16922">
    <property type="entry name" value="HATPase_EvgS-ArcB-TorS-like"/>
    <property type="match status" value="1"/>
</dbReference>
<dbReference type="Proteomes" id="UP000194003">
    <property type="component" value="Unassembled WGS sequence"/>
</dbReference>
<comment type="caution">
    <text evidence="10">The sequence shown here is derived from an EMBL/GenBank/DDBJ whole genome shotgun (WGS) entry which is preliminary data.</text>
</comment>
<evidence type="ECO:0000256" key="2">
    <source>
        <dbReference type="ARBA" id="ARBA00012438"/>
    </source>
</evidence>
<dbReference type="Gene3D" id="1.10.287.130">
    <property type="match status" value="1"/>
</dbReference>
<dbReference type="GO" id="GO:0000155">
    <property type="term" value="F:phosphorelay sensor kinase activity"/>
    <property type="evidence" value="ECO:0007669"/>
    <property type="project" value="InterPro"/>
</dbReference>
<dbReference type="Pfam" id="PF00512">
    <property type="entry name" value="HisKA"/>
    <property type="match status" value="1"/>
</dbReference>
<gene>
    <name evidence="10" type="ORF">MAIT1_02082</name>
</gene>
<dbReference type="CDD" id="cd00082">
    <property type="entry name" value="HisKA"/>
    <property type="match status" value="1"/>
</dbReference>
<dbReference type="FunFam" id="3.30.565.10:FF:000010">
    <property type="entry name" value="Sensor histidine kinase RcsC"/>
    <property type="match status" value="1"/>
</dbReference>
<dbReference type="SMART" id="SM00387">
    <property type="entry name" value="HATPase_c"/>
    <property type="match status" value="1"/>
</dbReference>
<dbReference type="InterPro" id="IPR003594">
    <property type="entry name" value="HATPase_dom"/>
</dbReference>
<name>A0A1Y2K1X2_9PROT</name>
<dbReference type="EC" id="2.7.13.3" evidence="2"/>
<evidence type="ECO:0000256" key="3">
    <source>
        <dbReference type="ARBA" id="ARBA00022553"/>
    </source>
</evidence>
<reference evidence="10 11" key="1">
    <citation type="journal article" date="2016" name="BMC Genomics">
        <title>Combined genomic and structural analyses of a cultured magnetotactic bacterium reveals its niche adaptation to a dynamic environment.</title>
        <authorList>
            <person name="Araujo A.C."/>
            <person name="Morillo V."/>
            <person name="Cypriano J."/>
            <person name="Teixeira L.C."/>
            <person name="Leao P."/>
            <person name="Lyra S."/>
            <person name="Almeida L.G."/>
            <person name="Bazylinski D.A."/>
            <person name="Vasconcellos A.T."/>
            <person name="Abreu F."/>
            <person name="Lins U."/>
        </authorList>
    </citation>
    <scope>NUCLEOTIDE SEQUENCE [LARGE SCALE GENOMIC DNA]</scope>
    <source>
        <strain evidence="10 11">IT-1</strain>
    </source>
</reference>
<dbReference type="Pfam" id="PF02518">
    <property type="entry name" value="HATPase_c"/>
    <property type="match status" value="1"/>
</dbReference>
<dbReference type="InterPro" id="IPR004358">
    <property type="entry name" value="Sig_transdc_His_kin-like_C"/>
</dbReference>
<dbReference type="InterPro" id="IPR036097">
    <property type="entry name" value="HisK_dim/P_sf"/>
</dbReference>
<dbReference type="AlphaFoldDB" id="A0A1Y2K1X2"/>
<sequence length="648" mass="71717">MDLKHRKRASKRQFLLYAFGWSAILSVSLAWNLHTTRTHVITMAINTARATFDKDLAFRRWATRHGGVYVPATKQTPPNPYLSHVPDRDIVKPDGTQLTLMNPAYMLRQMMEQFPGLYGAQGRIVSLKPLNPNNAPDSWETRALQAFEQGSQEAMELSNFDGAPHLRLIRPMIAKPGCLKCHAFQGYKVGDVRGGIGVAVPMAPFFAEERSIDHTLIASHGAFLALGFASLVFGYRRRLRGLSVEEAMRQRDRKRMTALRSAHQEAEAANRAKDQFLAAMSHEIRTPIHVITGMGELLAESHDGMNRKRYLETLNHACDGLLSLIDDVLDMSRIESGQIELSAHPFQLECLVRSVGGIFEMPAQERGIALIIDIDPLAPQWVHGDDSRLRQLLINLTGNALKFTAAGEIRIGVERADEGVLRFCVCDTGIGIAADKLDAIFQPFTQADSAITRRFGGAGLGLSICRNIIERMNGRIWVESVVGAGSKFFFEAPFPVVDASRLEAPGQTAHPNQELHAQNGLNILVAEDTDDNITLMNAYLSNTPHRATFARDGLEAVNALRAGAFDIVLMDVQMPNMDGYSATREIRCWEQEMGRTPTPIYALSAHALSDSEQHSLDAGCNGHLTKPIKKRDLLAFLEQLPGRRAAES</sequence>
<evidence type="ECO:0000256" key="5">
    <source>
        <dbReference type="ARBA" id="ARBA00022777"/>
    </source>
</evidence>
<dbReference type="InterPro" id="IPR011006">
    <property type="entry name" value="CheY-like_superfamily"/>
</dbReference>
<dbReference type="InterPro" id="IPR036890">
    <property type="entry name" value="HATPase_C_sf"/>
</dbReference>
<dbReference type="Pfam" id="PF00072">
    <property type="entry name" value="Response_reg"/>
    <property type="match status" value="1"/>
</dbReference>